<sequence length="213" mass="23669">MFITLEGIEGSGKSTQITAIARWLKEAGYDCLTTREPGGTSIGGQIRSVLLHPANDDMAPGTELLLYVADRVQHLETVVRPALAAGKVVVCDRYFDATMVYQGYARGLDKKTILRLHDLSCGGQTPDLTLLLDLAPEEGLARAWRRIASDDAHAAESRFEKEKLAFHERVREGYLDLARNQPQRFCVIDADADTQTVQTRIETVLAHHFEIFS</sequence>
<dbReference type="GO" id="GO:0005524">
    <property type="term" value="F:ATP binding"/>
    <property type="evidence" value="ECO:0007669"/>
    <property type="project" value="UniProtKB-UniRule"/>
</dbReference>
<comment type="function">
    <text evidence="11 12">Phosphorylation of dTMP to form dTDP in both de novo and salvage pathways of dTTP synthesis.</text>
</comment>
<dbReference type="FunFam" id="3.40.50.300:FF:000225">
    <property type="entry name" value="Thymidylate kinase"/>
    <property type="match status" value="1"/>
</dbReference>
<evidence type="ECO:0000313" key="15">
    <source>
        <dbReference type="Proteomes" id="UP000427769"/>
    </source>
</evidence>
<protein>
    <recommendedName>
        <fullName evidence="3 12">Thymidylate kinase</fullName>
        <ecNumber evidence="2 12">2.7.4.9</ecNumber>
    </recommendedName>
    <alternativeName>
        <fullName evidence="9 12">dTMP kinase</fullName>
    </alternativeName>
</protein>
<evidence type="ECO:0000256" key="7">
    <source>
        <dbReference type="ARBA" id="ARBA00022777"/>
    </source>
</evidence>
<dbReference type="PANTHER" id="PTHR10344:SF4">
    <property type="entry name" value="UMP-CMP KINASE 2, MITOCHONDRIAL"/>
    <property type="match status" value="1"/>
</dbReference>
<feature type="binding site" evidence="12">
    <location>
        <begin position="7"/>
        <end position="14"/>
    </location>
    <ligand>
        <name>ATP</name>
        <dbReference type="ChEBI" id="CHEBI:30616"/>
    </ligand>
</feature>
<dbReference type="InterPro" id="IPR039430">
    <property type="entry name" value="Thymidylate_kin-like_dom"/>
</dbReference>
<evidence type="ECO:0000256" key="9">
    <source>
        <dbReference type="ARBA" id="ARBA00029962"/>
    </source>
</evidence>
<dbReference type="InterPro" id="IPR018094">
    <property type="entry name" value="Thymidylate_kinase"/>
</dbReference>
<dbReference type="PANTHER" id="PTHR10344">
    <property type="entry name" value="THYMIDYLATE KINASE"/>
    <property type="match status" value="1"/>
</dbReference>
<dbReference type="InterPro" id="IPR027417">
    <property type="entry name" value="P-loop_NTPase"/>
</dbReference>
<comment type="similarity">
    <text evidence="1 12">Belongs to the thymidylate kinase family.</text>
</comment>
<evidence type="ECO:0000256" key="8">
    <source>
        <dbReference type="ARBA" id="ARBA00022840"/>
    </source>
</evidence>
<keyword evidence="8 12" id="KW-0067">ATP-binding</keyword>
<proteinExistence type="inferred from homology"/>
<feature type="domain" description="Thymidylate kinase-like" evidence="13">
    <location>
        <begin position="5"/>
        <end position="201"/>
    </location>
</feature>
<dbReference type="GO" id="GO:0006227">
    <property type="term" value="P:dUDP biosynthetic process"/>
    <property type="evidence" value="ECO:0007669"/>
    <property type="project" value="TreeGrafter"/>
</dbReference>
<keyword evidence="4 12" id="KW-0808">Transferase</keyword>
<dbReference type="GO" id="GO:0006233">
    <property type="term" value="P:dTDP biosynthetic process"/>
    <property type="evidence" value="ECO:0007669"/>
    <property type="project" value="InterPro"/>
</dbReference>
<evidence type="ECO:0000256" key="11">
    <source>
        <dbReference type="ARBA" id="ARBA00057735"/>
    </source>
</evidence>
<evidence type="ECO:0000259" key="13">
    <source>
        <dbReference type="Pfam" id="PF02223"/>
    </source>
</evidence>
<evidence type="ECO:0000256" key="2">
    <source>
        <dbReference type="ARBA" id="ARBA00012980"/>
    </source>
</evidence>
<dbReference type="GO" id="GO:0004798">
    <property type="term" value="F:dTMP kinase activity"/>
    <property type="evidence" value="ECO:0007669"/>
    <property type="project" value="UniProtKB-UniRule"/>
</dbReference>
<dbReference type="CDD" id="cd01672">
    <property type="entry name" value="TMPK"/>
    <property type="match status" value="1"/>
</dbReference>
<dbReference type="AlphaFoldDB" id="A0A5K7ZFK1"/>
<evidence type="ECO:0000256" key="6">
    <source>
        <dbReference type="ARBA" id="ARBA00022741"/>
    </source>
</evidence>
<dbReference type="EMBL" id="AP021875">
    <property type="protein sequence ID" value="BBO78929.1"/>
    <property type="molecule type" value="Genomic_DNA"/>
</dbReference>
<dbReference type="EC" id="2.7.4.9" evidence="2 12"/>
<reference evidence="14 15" key="1">
    <citation type="submission" date="2019-11" db="EMBL/GenBank/DDBJ databases">
        <title>Comparative genomics of hydrocarbon-degrading Desulfosarcina strains.</title>
        <authorList>
            <person name="Watanabe M."/>
            <person name="Kojima H."/>
            <person name="Fukui M."/>
        </authorList>
    </citation>
    <scope>NUCLEOTIDE SEQUENCE [LARGE SCALE GENOMIC DNA]</scope>
    <source>
        <strain evidence="14 15">PP31</strain>
    </source>
</reference>
<evidence type="ECO:0000256" key="3">
    <source>
        <dbReference type="ARBA" id="ARBA00017144"/>
    </source>
</evidence>
<dbReference type="Gene3D" id="3.40.50.300">
    <property type="entry name" value="P-loop containing nucleotide triphosphate hydrolases"/>
    <property type="match status" value="1"/>
</dbReference>
<keyword evidence="7 12" id="KW-0418">Kinase</keyword>
<evidence type="ECO:0000256" key="10">
    <source>
        <dbReference type="ARBA" id="ARBA00048743"/>
    </source>
</evidence>
<dbReference type="GO" id="GO:0005829">
    <property type="term" value="C:cytosol"/>
    <property type="evidence" value="ECO:0007669"/>
    <property type="project" value="TreeGrafter"/>
</dbReference>
<evidence type="ECO:0000313" key="14">
    <source>
        <dbReference type="EMBL" id="BBO78929.1"/>
    </source>
</evidence>
<dbReference type="OrthoDB" id="9774907at2"/>
<evidence type="ECO:0000256" key="1">
    <source>
        <dbReference type="ARBA" id="ARBA00009776"/>
    </source>
</evidence>
<keyword evidence="15" id="KW-1185">Reference proteome</keyword>
<name>A0A5K7ZFK1_9BACT</name>
<keyword evidence="6 12" id="KW-0547">Nucleotide-binding</keyword>
<evidence type="ECO:0000256" key="4">
    <source>
        <dbReference type="ARBA" id="ARBA00022679"/>
    </source>
</evidence>
<gene>
    <name evidence="12 14" type="primary">tmk</name>
    <name evidence="14" type="ORF">DSCW_63460</name>
</gene>
<dbReference type="KEGG" id="dwd:DSCW_63460"/>
<comment type="catalytic activity">
    <reaction evidence="10 12">
        <text>dTMP + ATP = dTDP + ADP</text>
        <dbReference type="Rhea" id="RHEA:13517"/>
        <dbReference type="ChEBI" id="CHEBI:30616"/>
        <dbReference type="ChEBI" id="CHEBI:58369"/>
        <dbReference type="ChEBI" id="CHEBI:63528"/>
        <dbReference type="ChEBI" id="CHEBI:456216"/>
        <dbReference type="EC" id="2.7.4.9"/>
    </reaction>
</comment>
<dbReference type="HAMAP" id="MF_00165">
    <property type="entry name" value="Thymidylate_kinase"/>
    <property type="match status" value="1"/>
</dbReference>
<evidence type="ECO:0000256" key="5">
    <source>
        <dbReference type="ARBA" id="ARBA00022727"/>
    </source>
</evidence>
<dbReference type="RefSeq" id="WP_155307510.1">
    <property type="nucleotide sequence ID" value="NZ_AP021875.1"/>
</dbReference>
<accession>A0A5K7ZFK1</accession>
<dbReference type="Proteomes" id="UP000427769">
    <property type="component" value="Chromosome"/>
</dbReference>
<dbReference type="NCBIfam" id="TIGR00041">
    <property type="entry name" value="DTMP_kinase"/>
    <property type="match status" value="1"/>
</dbReference>
<organism evidence="14 15">
    <name type="scientific">Desulfosarcina widdelii</name>
    <dbReference type="NCBI Taxonomy" id="947919"/>
    <lineage>
        <taxon>Bacteria</taxon>
        <taxon>Pseudomonadati</taxon>
        <taxon>Thermodesulfobacteriota</taxon>
        <taxon>Desulfobacteria</taxon>
        <taxon>Desulfobacterales</taxon>
        <taxon>Desulfosarcinaceae</taxon>
        <taxon>Desulfosarcina</taxon>
    </lineage>
</organism>
<evidence type="ECO:0000256" key="12">
    <source>
        <dbReference type="HAMAP-Rule" id="MF_00165"/>
    </source>
</evidence>
<dbReference type="Pfam" id="PF02223">
    <property type="entry name" value="Thymidylate_kin"/>
    <property type="match status" value="1"/>
</dbReference>
<dbReference type="SUPFAM" id="SSF52540">
    <property type="entry name" value="P-loop containing nucleoside triphosphate hydrolases"/>
    <property type="match status" value="1"/>
</dbReference>
<dbReference type="GO" id="GO:0006235">
    <property type="term" value="P:dTTP biosynthetic process"/>
    <property type="evidence" value="ECO:0007669"/>
    <property type="project" value="UniProtKB-UniRule"/>
</dbReference>
<keyword evidence="5 12" id="KW-0545">Nucleotide biosynthesis</keyword>